<dbReference type="Gene3D" id="1.10.274.100">
    <property type="entry name" value="RNA polymerase Rpb1, domain 3"/>
    <property type="match status" value="1"/>
</dbReference>
<proteinExistence type="predicted"/>
<dbReference type="InterPro" id="IPR012756">
    <property type="entry name" value="DNA-dir_RpoC2_beta_pp"/>
</dbReference>
<dbReference type="InterPro" id="IPR042102">
    <property type="entry name" value="RNA_pol_Rpb1_3_sf"/>
</dbReference>
<keyword evidence="9" id="KW-0934">Plastid</keyword>
<dbReference type="InterPro" id="IPR007083">
    <property type="entry name" value="RNA_pol_Rpb1_4"/>
</dbReference>
<geneLocation type="plastid" evidence="9"/>
<feature type="domain" description="RNA polymerase Rpb1" evidence="8">
    <location>
        <begin position="84"/>
        <end position="162"/>
    </location>
</feature>
<keyword evidence="2" id="KW-0240">DNA-directed RNA polymerase</keyword>
<sequence length="1123" mass="128112">MVLTRTLTKKNLENLVSETFLQFGNLSSSSLLDSLKLLGFYYATVAGISINIEDLKTPDVKKTFLKNANEEVNLVSLQWQQGLISDTERFQSIMNTWNVATEALKNRIIDYYQNFDPTNNLYIMAFSGARGNMSQVRQLVGMRGLMSDQEGKIIDLPIQTNFREGLSSIDYIISSYGARKGIVDTALKTADSGYLTRRLIYIAQDLVIREPNCGTKKGILFLLNQKSDIKNLLGRTLISIQSSQKFSFLINNSDLLLTEPFLNSLKKKENSVILNVRSSLTCDSNNSICQKCYGWDLSQNQLIGLGEAIGIIAGQSIGEPGTQLTMRTFHTGGIFTGEMSNQILAPFSGKLFLPKFLKTLYSRTNRGQLVLKLQQELSLKLQNWKGLKEIISLNVGSSLYLSSTCFVKKGQLIAEASHHSLNSGKRRLKPIYTLLAGEIKYENIIVRTLSYNNRTLKINQENGVIWITSGKVLIVPKEIEYQFQKTLNEKKAFGKLKLITPFSGFIQSSNNLIRIVNNTQIFELDLTSILPKVQNCSVKISFFFQNYQYVDAHTIIGIIEFYPAEKGTIYSIRKKVSSHFQVLFFILESDIWRLHSDEITNFSPLRTKPTYIRSGNFLNLTTQFSRSGFFLKKDGFNFVFQKAIPIYLTQGTILNYKQGDFVLEKKIFATLRISTQQTEDIVQGLPKIEELIEARKPKKKACLALKPGIFLDFYPEENTFVKELNVIFTQKGIFKVGKEIDNSEKPFLSKTEKRNIQAKLAKRKRKHQICLFCQSIWFKKTLILYNQKPFHLIPIPNIFKLSKKDNNKNRKKKSNNKYFIFDRRDDASIFGRKKPSSWIKVENVQKHANDFFIAKFFKFQEGKVLPWLKIKKNKNDFLFKNQKNDYLVKRSDGSFFLLESVKPLSEYRMNSSSTILYKPGTFVDIGEPLTEGLIDAHDLLNILFKYHSFLDGMAKGTEKSLTKFQLLFTNSIQSIYQSQGVNIASKHVEIIVKQMTAKVLIKESGDTPFLAGELIRFSLVKEICKILEFNDTTQKLPKYEPILLATTKASLSKDGFLSAAGFQETKRVLTKAAIEGSLDWLRGLKECIIIGRLIPAGSTFLNYKSYLDSIHLFKKKKENSLKD</sequence>
<dbReference type="EC" id="2.7.7.6" evidence="1"/>
<keyword evidence="3" id="KW-0808">Transferase</keyword>
<organism evidence="9">
    <name type="scientific">Synura sphagnicola</name>
    <dbReference type="NCBI Taxonomy" id="52556"/>
    <lineage>
        <taxon>Eukaryota</taxon>
        <taxon>Sar</taxon>
        <taxon>Stramenopiles</taxon>
        <taxon>Ochrophyta</taxon>
        <taxon>Synurophyceae</taxon>
        <taxon>Synurales</taxon>
        <taxon>Mallomonadaceae</taxon>
        <taxon>Synura</taxon>
    </lineage>
</organism>
<accession>A0A3G2QYQ5</accession>
<dbReference type="NCBIfam" id="TIGR02388">
    <property type="entry name" value="rpoC2_cyan"/>
    <property type="match status" value="1"/>
</dbReference>
<dbReference type="GO" id="GO:0006351">
    <property type="term" value="P:DNA-templated transcription"/>
    <property type="evidence" value="ECO:0007669"/>
    <property type="project" value="InterPro"/>
</dbReference>
<protein>
    <recommendedName>
        <fullName evidence="1">DNA-directed RNA polymerase</fullName>
        <ecNumber evidence="1">2.7.7.6</ecNumber>
    </recommendedName>
</protein>
<feature type="domain" description="RNA polymerase Rpb1" evidence="7">
    <location>
        <begin position="165"/>
        <end position="1007"/>
    </location>
</feature>
<evidence type="ECO:0000256" key="4">
    <source>
        <dbReference type="ARBA" id="ARBA00022695"/>
    </source>
</evidence>
<evidence type="ECO:0000256" key="2">
    <source>
        <dbReference type="ARBA" id="ARBA00022478"/>
    </source>
</evidence>
<evidence type="ECO:0000256" key="3">
    <source>
        <dbReference type="ARBA" id="ARBA00022679"/>
    </source>
</evidence>
<name>A0A3G2QYQ5_9STRA</name>
<dbReference type="GO" id="GO:0000428">
    <property type="term" value="C:DNA-directed RNA polymerase complex"/>
    <property type="evidence" value="ECO:0007669"/>
    <property type="project" value="UniProtKB-KW"/>
</dbReference>
<dbReference type="InterPro" id="IPR038120">
    <property type="entry name" value="Rpb1_funnel_sf"/>
</dbReference>
<dbReference type="PANTHER" id="PTHR19376">
    <property type="entry name" value="DNA-DIRECTED RNA POLYMERASE"/>
    <property type="match status" value="1"/>
</dbReference>
<dbReference type="AlphaFoldDB" id="A0A3G2QYQ5"/>
<dbReference type="Gene3D" id="1.10.150.390">
    <property type="match status" value="1"/>
</dbReference>
<dbReference type="InterPro" id="IPR007081">
    <property type="entry name" value="RNA_pol_Rpb1_5"/>
</dbReference>
<dbReference type="Pfam" id="PF04998">
    <property type="entry name" value="RNA_pol_Rpb1_5"/>
    <property type="match status" value="1"/>
</dbReference>
<dbReference type="CDD" id="cd02655">
    <property type="entry name" value="RNAP_beta'_C"/>
    <property type="match status" value="1"/>
</dbReference>
<gene>
    <name evidence="9" type="primary">rpoC2</name>
</gene>
<keyword evidence="4" id="KW-0548">Nucleotidyltransferase</keyword>
<dbReference type="SUPFAM" id="SSF64484">
    <property type="entry name" value="beta and beta-prime subunits of DNA dependent RNA-polymerase"/>
    <property type="match status" value="1"/>
</dbReference>
<dbReference type="PANTHER" id="PTHR19376:SF63">
    <property type="entry name" value="DNA-DIRECTED RNA POLYMERASE SUBUNIT BETA"/>
    <property type="match status" value="1"/>
</dbReference>
<reference evidence="9" key="1">
    <citation type="submission" date="2018-08" db="EMBL/GenBank/DDBJ databases">
        <title>Comparative Plastid Genomics of Synurophyceae: Evolutionary Evidence of Lateral Gene Transfer and Inverted Repeat Dynamics.</title>
        <authorList>
            <person name="Kim J.I."/>
            <person name="Shin H."/>
            <person name="Skaloud P."/>
            <person name="Jung J."/>
            <person name="Yoon H.S."/>
            <person name="Archibald J.M."/>
            <person name="Shin W."/>
        </authorList>
    </citation>
    <scope>NUCLEOTIDE SEQUENCE</scope>
    <source>
        <strain evidence="9">FBCC200022</strain>
    </source>
</reference>
<dbReference type="InterPro" id="IPR045867">
    <property type="entry name" value="DNA-dir_RpoC_beta_prime"/>
</dbReference>
<evidence type="ECO:0000313" key="9">
    <source>
        <dbReference type="EMBL" id="AYO28214.1"/>
    </source>
</evidence>
<evidence type="ECO:0000256" key="5">
    <source>
        <dbReference type="ARBA" id="ARBA00022833"/>
    </source>
</evidence>
<evidence type="ECO:0000256" key="6">
    <source>
        <dbReference type="ARBA" id="ARBA00023163"/>
    </source>
</evidence>
<evidence type="ECO:0000259" key="8">
    <source>
        <dbReference type="Pfam" id="PF05000"/>
    </source>
</evidence>
<dbReference type="Gene3D" id="1.10.132.30">
    <property type="match status" value="1"/>
</dbReference>
<dbReference type="GO" id="GO:0003677">
    <property type="term" value="F:DNA binding"/>
    <property type="evidence" value="ECO:0007669"/>
    <property type="project" value="InterPro"/>
</dbReference>
<keyword evidence="6" id="KW-0804">Transcription</keyword>
<dbReference type="Pfam" id="PF05000">
    <property type="entry name" value="RNA_pol_Rpb1_4"/>
    <property type="match status" value="1"/>
</dbReference>
<dbReference type="EMBL" id="MH795129">
    <property type="protein sequence ID" value="AYO28214.1"/>
    <property type="molecule type" value="Genomic_DNA"/>
</dbReference>
<evidence type="ECO:0000256" key="1">
    <source>
        <dbReference type="ARBA" id="ARBA00012418"/>
    </source>
</evidence>
<keyword evidence="5" id="KW-0862">Zinc</keyword>
<dbReference type="Gene3D" id="1.10.1790.20">
    <property type="match status" value="1"/>
</dbReference>
<evidence type="ECO:0000259" key="7">
    <source>
        <dbReference type="Pfam" id="PF04998"/>
    </source>
</evidence>
<dbReference type="GO" id="GO:0003899">
    <property type="term" value="F:DNA-directed RNA polymerase activity"/>
    <property type="evidence" value="ECO:0007669"/>
    <property type="project" value="UniProtKB-EC"/>
</dbReference>